<dbReference type="InterPro" id="IPR008948">
    <property type="entry name" value="L-Aspartase-like"/>
</dbReference>
<comment type="subunit">
    <text evidence="4">Homotetramer.</text>
</comment>
<dbReference type="Gene3D" id="1.10.40.30">
    <property type="entry name" value="Fumarase/aspartase (C-terminal domain)"/>
    <property type="match status" value="1"/>
</dbReference>
<comment type="function">
    <text evidence="4">Involved in the TCA cycle. Catalyzes the stereospecific interconversion of fumarate to L-malate.</text>
</comment>
<name>A0A0C6FWG9_9HYPH</name>
<evidence type="ECO:0000256" key="4">
    <source>
        <dbReference type="HAMAP-Rule" id="MF_00743"/>
    </source>
</evidence>
<gene>
    <name evidence="4 7" type="primary">fumC</name>
    <name evidence="7" type="ORF">Maq22A_2p40740</name>
</gene>
<keyword evidence="4" id="KW-0963">Cytoplasm</keyword>
<evidence type="ECO:0000313" key="8">
    <source>
        <dbReference type="Proteomes" id="UP000061432"/>
    </source>
</evidence>
<dbReference type="FunFam" id="1.20.200.10:FF:000001">
    <property type="entry name" value="Fumarate hydratase, mitochondrial"/>
    <property type="match status" value="1"/>
</dbReference>
<accession>A0A0C6FWG9</accession>
<dbReference type="Gene3D" id="1.20.200.10">
    <property type="entry name" value="Fumarase/aspartase (Central domain)"/>
    <property type="match status" value="1"/>
</dbReference>
<dbReference type="Pfam" id="PF10415">
    <property type="entry name" value="FumaraseC_C"/>
    <property type="match status" value="1"/>
</dbReference>
<dbReference type="FunFam" id="1.10.40.30:FF:000002">
    <property type="entry name" value="Fumarate hydratase class II"/>
    <property type="match status" value="1"/>
</dbReference>
<feature type="binding site" evidence="4">
    <location>
        <begin position="101"/>
        <end position="103"/>
    </location>
    <ligand>
        <name>substrate</name>
    </ligand>
</feature>
<dbReference type="Gene3D" id="1.10.275.10">
    <property type="entry name" value="Fumarase/aspartase (N-terminal domain)"/>
    <property type="match status" value="1"/>
</dbReference>
<comment type="pathway">
    <text evidence="4">Carbohydrate metabolism; tricarboxylic acid cycle; (S)-malate from fumarate: step 1/1.</text>
</comment>
<proteinExistence type="inferred from homology"/>
<evidence type="ECO:0000259" key="6">
    <source>
        <dbReference type="Pfam" id="PF10415"/>
    </source>
</evidence>
<dbReference type="RefSeq" id="WP_060851051.1">
    <property type="nucleotide sequence ID" value="NZ_AP014706.1"/>
</dbReference>
<evidence type="ECO:0000256" key="1">
    <source>
        <dbReference type="ARBA" id="ARBA00009084"/>
    </source>
</evidence>
<dbReference type="UniPathway" id="UPA00223">
    <property type="reaction ID" value="UER01007"/>
</dbReference>
<dbReference type="EMBL" id="AP014706">
    <property type="protein sequence ID" value="BAQ49939.1"/>
    <property type="molecule type" value="Genomic_DNA"/>
</dbReference>
<feature type="binding site" evidence="4">
    <location>
        <begin position="142"/>
        <end position="144"/>
    </location>
    <ligand>
        <name>substrate</name>
    </ligand>
</feature>
<feature type="domain" description="Fumarate lyase N-terminal" evidence="5">
    <location>
        <begin position="15"/>
        <end position="345"/>
    </location>
</feature>
<feature type="active site" description="Proton donor/acceptor" evidence="4">
    <location>
        <position position="191"/>
    </location>
</feature>
<dbReference type="GO" id="GO:0004333">
    <property type="term" value="F:fumarate hydratase activity"/>
    <property type="evidence" value="ECO:0007669"/>
    <property type="project" value="UniProtKB-UniRule"/>
</dbReference>
<geneLocation type="plasmid" evidence="8">
    <name>pMaq22A_2p DNA</name>
</geneLocation>
<dbReference type="PANTHER" id="PTHR11444">
    <property type="entry name" value="ASPARTATEAMMONIA/ARGININOSUCCINATE/ADENYLOSUCCINATE LYASE"/>
    <property type="match status" value="1"/>
</dbReference>
<reference evidence="8" key="2">
    <citation type="submission" date="2015-01" db="EMBL/GenBank/DDBJ databases">
        <title>Complete genome sequence of Methylobacterium aquaticum strain 22A.</title>
        <authorList>
            <person name="Tani A."/>
            <person name="Ogura Y."/>
            <person name="Hayashi T."/>
        </authorList>
    </citation>
    <scope>NUCLEOTIDE SEQUENCE [LARGE SCALE GENOMIC DNA]</scope>
    <source>
        <strain evidence="8">MA-22A</strain>
        <plasmid evidence="8">Plasmid pMaq22A_2p DNA</plasmid>
    </source>
</reference>
<feature type="binding site" description="in site B" evidence="4">
    <location>
        <begin position="132"/>
        <end position="135"/>
    </location>
    <ligand>
        <name>substrate</name>
    </ligand>
</feature>
<dbReference type="PANTHER" id="PTHR11444:SF1">
    <property type="entry name" value="FUMARATE HYDRATASE, MITOCHONDRIAL"/>
    <property type="match status" value="1"/>
</dbReference>
<dbReference type="OrthoDB" id="9802809at2"/>
<feature type="domain" description="Fumarase C C-terminal" evidence="6">
    <location>
        <begin position="411"/>
        <end position="463"/>
    </location>
</feature>
<sequence>MTEPSPIRIENDAFGPVEIPADRYWGAQTQRALGVFAIGEERLPVCLVRAFGLQKLAAVRANRRLGVLDPYLADPIEAASREVWEGGFDGHFPLVVWQTGSGTQTNMNANEVIANRANERLGQALGTRCPVHPNDHVNRSQSSNDSFPTVMHLCTALELRDRLMPALHLLRDTLAAKAVAFDDVVKIGRTHLMDAVPMTVGQAFRAFAAQIESGIERVEAVAPRLHRLAQGGTAVGSGLNAPKGFDDAFCAEIAALSGLPVVPNPSKFEGMGAHDALVEVSGALNVLAVSAIKIANDIRLLGSGPRCGLGELVIPDDGLSSSIMPGKRNATVAEALVQAAFQVVGNHATVSAAGASGTFELNVAKPVLIYNLLQSIRVLADGAHVFAMRLVRDLDVDRDRLADNVANALLLATALNPILGYDRVAAITRTAMSEGVTPRAAAIALGFATAEEYDRLVDPAAMASSDAGARQDWDG</sequence>
<dbReference type="EC" id="4.2.1.2" evidence="4"/>
<evidence type="ECO:0000313" key="7">
    <source>
        <dbReference type="EMBL" id="BAQ49939.1"/>
    </source>
</evidence>
<organism evidence="7 8">
    <name type="scientific">Methylobacterium aquaticum</name>
    <dbReference type="NCBI Taxonomy" id="270351"/>
    <lineage>
        <taxon>Bacteria</taxon>
        <taxon>Pseudomonadati</taxon>
        <taxon>Pseudomonadota</taxon>
        <taxon>Alphaproteobacteria</taxon>
        <taxon>Hyphomicrobiales</taxon>
        <taxon>Methylobacteriaceae</taxon>
        <taxon>Methylobacterium</taxon>
    </lineage>
</organism>
<dbReference type="InterPro" id="IPR024083">
    <property type="entry name" value="Fumarase/histidase_N"/>
</dbReference>
<feature type="binding site" evidence="4">
    <location>
        <position position="322"/>
    </location>
    <ligand>
        <name>substrate</name>
    </ligand>
</feature>
<keyword evidence="7" id="KW-0614">Plasmid</keyword>
<protein>
    <recommendedName>
        <fullName evidence="4">Fumarate hydratase class II</fullName>
        <shortName evidence="4">Fumarase C</shortName>
        <ecNumber evidence="4">4.2.1.2</ecNumber>
    </recommendedName>
    <alternativeName>
        <fullName evidence="4">Aerobic fumarase</fullName>
    </alternativeName>
    <alternativeName>
        <fullName evidence="4">Iron-independent fumarase</fullName>
    </alternativeName>
</protein>
<reference evidence="7 8" key="1">
    <citation type="journal article" date="2015" name="Genome Announc.">
        <title>Complete Genome Sequence of Methylobacterium aquaticum Strain 22A, Isolated from Racomitrium japonicum Moss.</title>
        <authorList>
            <person name="Tani A."/>
            <person name="Ogura Y."/>
            <person name="Hayashi T."/>
            <person name="Kimbara K."/>
        </authorList>
    </citation>
    <scope>NUCLEOTIDE SEQUENCE [LARGE SCALE GENOMIC DNA]</scope>
    <source>
        <strain evidence="7 8">MA-22A</strain>
        <plasmid evidence="8">Plasmid pMaq22A_2p DNA</plasmid>
    </source>
</reference>
<feature type="active site" evidence="4">
    <location>
        <position position="321"/>
    </location>
</feature>
<evidence type="ECO:0000259" key="5">
    <source>
        <dbReference type="Pfam" id="PF00206"/>
    </source>
</evidence>
<dbReference type="PRINTS" id="PR00149">
    <property type="entry name" value="FUMRATELYASE"/>
</dbReference>
<dbReference type="InterPro" id="IPR005677">
    <property type="entry name" value="Fum_hydII"/>
</dbReference>
<dbReference type="InterPro" id="IPR018951">
    <property type="entry name" value="Fumarase_C_C"/>
</dbReference>
<dbReference type="InterPro" id="IPR022761">
    <property type="entry name" value="Fumarate_lyase_N"/>
</dbReference>
<dbReference type="GO" id="GO:0006099">
    <property type="term" value="P:tricarboxylic acid cycle"/>
    <property type="evidence" value="ECO:0007669"/>
    <property type="project" value="UniProtKB-UniRule"/>
</dbReference>
<dbReference type="FunFam" id="1.10.275.10:FF:000001">
    <property type="entry name" value="Fumarate hydratase, mitochondrial"/>
    <property type="match status" value="1"/>
</dbReference>
<dbReference type="CDD" id="cd01362">
    <property type="entry name" value="Fumarase_classII"/>
    <property type="match status" value="1"/>
</dbReference>
<dbReference type="SUPFAM" id="SSF48557">
    <property type="entry name" value="L-aspartase-like"/>
    <property type="match status" value="1"/>
</dbReference>
<dbReference type="Proteomes" id="UP000061432">
    <property type="component" value="Plasmid pMaq22A_2p"/>
</dbReference>
<evidence type="ECO:0000256" key="3">
    <source>
        <dbReference type="ARBA" id="ARBA00023239"/>
    </source>
</evidence>
<keyword evidence="3 4" id="KW-0456">Lyase</keyword>
<dbReference type="PATRIC" id="fig|270351.10.peg.7071"/>
<dbReference type="AlphaFoldDB" id="A0A0C6FWG9"/>
<dbReference type="Pfam" id="PF00206">
    <property type="entry name" value="Lyase_1"/>
    <property type="match status" value="1"/>
</dbReference>
<dbReference type="KEGG" id="maqu:Maq22A_2p40740"/>
<comment type="similarity">
    <text evidence="1 4">Belongs to the class-II fumarase/aspartase family. Fumarase subfamily.</text>
</comment>
<dbReference type="GO" id="GO:0006108">
    <property type="term" value="P:malate metabolic process"/>
    <property type="evidence" value="ECO:0007669"/>
    <property type="project" value="TreeGrafter"/>
</dbReference>
<feature type="binding site" evidence="4">
    <location>
        <begin position="327"/>
        <end position="329"/>
    </location>
    <ligand>
        <name>substrate</name>
    </ligand>
</feature>
<feature type="site" description="Important for catalytic activity" evidence="4">
    <location>
        <position position="334"/>
    </location>
</feature>
<feature type="binding site" evidence="4">
    <location>
        <position position="190"/>
    </location>
    <ligand>
        <name>substrate</name>
    </ligand>
</feature>
<keyword evidence="2 4" id="KW-0816">Tricarboxylic acid cycle</keyword>
<dbReference type="GO" id="GO:0006106">
    <property type="term" value="P:fumarate metabolic process"/>
    <property type="evidence" value="ECO:0007669"/>
    <property type="project" value="InterPro"/>
</dbReference>
<dbReference type="GO" id="GO:0005737">
    <property type="term" value="C:cytoplasm"/>
    <property type="evidence" value="ECO:0007669"/>
    <property type="project" value="UniProtKB-SubCell"/>
</dbReference>
<comment type="miscellaneous">
    <text evidence="4">There are 2 substrate-binding sites: the catalytic A site, and the non-catalytic B site that may play a role in the transfer of substrate or product between the active site and the solvent. Alternatively, the B site may bind allosteric effectors.</text>
</comment>
<evidence type="ECO:0000256" key="2">
    <source>
        <dbReference type="ARBA" id="ARBA00022532"/>
    </source>
</evidence>
<comment type="catalytic activity">
    <reaction evidence="4">
        <text>(S)-malate = fumarate + H2O</text>
        <dbReference type="Rhea" id="RHEA:12460"/>
        <dbReference type="ChEBI" id="CHEBI:15377"/>
        <dbReference type="ChEBI" id="CHEBI:15589"/>
        <dbReference type="ChEBI" id="CHEBI:29806"/>
        <dbReference type="EC" id="4.2.1.2"/>
    </reaction>
</comment>
<dbReference type="InterPro" id="IPR000362">
    <property type="entry name" value="Fumarate_lyase_fam"/>
</dbReference>
<dbReference type="HAMAP" id="MF_00743">
    <property type="entry name" value="FumaraseC"/>
    <property type="match status" value="1"/>
</dbReference>
<comment type="subcellular location">
    <subcellularLocation>
        <location evidence="4">Cytoplasm</location>
    </subcellularLocation>
</comment>